<dbReference type="EMBL" id="CATQJL010000223">
    <property type="protein sequence ID" value="CAJ0598254.1"/>
    <property type="molecule type" value="Genomic_DNA"/>
</dbReference>
<reference evidence="3" key="1">
    <citation type="submission" date="2023-07" db="EMBL/GenBank/DDBJ databases">
        <authorList>
            <consortium name="CYATHOMIX"/>
        </authorList>
    </citation>
    <scope>NUCLEOTIDE SEQUENCE</scope>
    <source>
        <strain evidence="3">N/A</strain>
    </source>
</reference>
<dbReference type="AlphaFoldDB" id="A0AA36GTZ9"/>
<keyword evidence="4" id="KW-1185">Reference proteome</keyword>
<proteinExistence type="predicted"/>
<keyword evidence="1" id="KW-0175">Coiled coil</keyword>
<comment type="caution">
    <text evidence="3">The sequence shown here is derived from an EMBL/GenBank/DDBJ whole genome shotgun (WGS) entry which is preliminary data.</text>
</comment>
<sequence>MAVTEDNAEVREDSEQARGNLSLGSTGRETARDLPSLAPTVTAALCELGLKDQVLQRVEKYLNVARTFRDRVPIRRPGSEIPKVLLEIGNEILIARAIAATTENLGREKDLIESLKLTLSEEIERRRVLVSLISIISSELDRRKVRKRGERRRVSQLVRYLRQLKDQLNTTQQKIKRVEESKRLMHVRRKGASYVAHRQVPSEKDTVVVPVTTLKKWAEDLGTGSTPETAQKLSESAWQELFRKVKPWKATGPDGIQGFWWKHLSTARKCFAPVVSREGPSERQVPLLRDGQTFFHATGAARAVAKLIRARSSKAHTMAWKGKAVVGCIIHGKRLGDELYGQ</sequence>
<accession>A0AA36GTZ9</accession>
<protein>
    <submittedName>
        <fullName evidence="3">Uncharacterized protein</fullName>
    </submittedName>
</protein>
<dbReference type="Proteomes" id="UP001176961">
    <property type="component" value="Unassembled WGS sequence"/>
</dbReference>
<feature type="region of interest" description="Disordered" evidence="2">
    <location>
        <begin position="1"/>
        <end position="34"/>
    </location>
</feature>
<gene>
    <name evidence="3" type="ORF">CYNAS_LOCUS10237</name>
</gene>
<feature type="coiled-coil region" evidence="1">
    <location>
        <begin position="154"/>
        <end position="181"/>
    </location>
</feature>
<evidence type="ECO:0000313" key="4">
    <source>
        <dbReference type="Proteomes" id="UP001176961"/>
    </source>
</evidence>
<organism evidence="3 4">
    <name type="scientific">Cylicocyclus nassatus</name>
    <name type="common">Nematode worm</name>
    <dbReference type="NCBI Taxonomy" id="53992"/>
    <lineage>
        <taxon>Eukaryota</taxon>
        <taxon>Metazoa</taxon>
        <taxon>Ecdysozoa</taxon>
        <taxon>Nematoda</taxon>
        <taxon>Chromadorea</taxon>
        <taxon>Rhabditida</taxon>
        <taxon>Rhabditina</taxon>
        <taxon>Rhabditomorpha</taxon>
        <taxon>Strongyloidea</taxon>
        <taxon>Strongylidae</taxon>
        <taxon>Cylicocyclus</taxon>
    </lineage>
</organism>
<evidence type="ECO:0000256" key="2">
    <source>
        <dbReference type="SAM" id="MobiDB-lite"/>
    </source>
</evidence>
<name>A0AA36GTZ9_CYLNA</name>
<evidence type="ECO:0000256" key="1">
    <source>
        <dbReference type="SAM" id="Coils"/>
    </source>
</evidence>
<evidence type="ECO:0000313" key="3">
    <source>
        <dbReference type="EMBL" id="CAJ0598254.1"/>
    </source>
</evidence>
<feature type="compositionally biased region" description="Polar residues" evidence="2">
    <location>
        <begin position="17"/>
        <end position="28"/>
    </location>
</feature>